<dbReference type="Proteomes" id="UP000270094">
    <property type="component" value="Unassembled WGS sequence"/>
</dbReference>
<keyword evidence="3" id="KW-1185">Reference proteome</keyword>
<sequence length="99" mass="10560">MSKPLARHIKEPSLLGGEIEQEALAEEARLRAEWKVRLMVVILSSARQAAANSGSGVESRTPESPQNADSPQSTGSPQDSVSPQNDTQEKATSSDEVSD</sequence>
<name>A0A3P7JH22_STRVU</name>
<accession>A0A3P7JH22</accession>
<dbReference type="EMBL" id="UYYB01099473">
    <property type="protein sequence ID" value="VDM77534.1"/>
    <property type="molecule type" value="Genomic_DNA"/>
</dbReference>
<evidence type="ECO:0000313" key="2">
    <source>
        <dbReference type="EMBL" id="VDM77534.1"/>
    </source>
</evidence>
<evidence type="ECO:0000313" key="3">
    <source>
        <dbReference type="Proteomes" id="UP000270094"/>
    </source>
</evidence>
<organism evidence="2 3">
    <name type="scientific">Strongylus vulgaris</name>
    <name type="common">Blood worm</name>
    <dbReference type="NCBI Taxonomy" id="40348"/>
    <lineage>
        <taxon>Eukaryota</taxon>
        <taxon>Metazoa</taxon>
        <taxon>Ecdysozoa</taxon>
        <taxon>Nematoda</taxon>
        <taxon>Chromadorea</taxon>
        <taxon>Rhabditida</taxon>
        <taxon>Rhabditina</taxon>
        <taxon>Rhabditomorpha</taxon>
        <taxon>Strongyloidea</taxon>
        <taxon>Strongylidae</taxon>
        <taxon>Strongylus</taxon>
    </lineage>
</organism>
<proteinExistence type="predicted"/>
<dbReference type="AlphaFoldDB" id="A0A3P7JH22"/>
<reference evidence="2 3" key="1">
    <citation type="submission" date="2018-11" db="EMBL/GenBank/DDBJ databases">
        <authorList>
            <consortium name="Pathogen Informatics"/>
        </authorList>
    </citation>
    <scope>NUCLEOTIDE SEQUENCE [LARGE SCALE GENOMIC DNA]</scope>
</reference>
<feature type="region of interest" description="Disordered" evidence="1">
    <location>
        <begin position="47"/>
        <end position="99"/>
    </location>
</feature>
<feature type="compositionally biased region" description="Polar residues" evidence="1">
    <location>
        <begin position="47"/>
        <end position="86"/>
    </location>
</feature>
<protein>
    <submittedName>
        <fullName evidence="2">Uncharacterized protein</fullName>
    </submittedName>
</protein>
<evidence type="ECO:0000256" key="1">
    <source>
        <dbReference type="SAM" id="MobiDB-lite"/>
    </source>
</evidence>
<gene>
    <name evidence="2" type="ORF">SVUK_LOCUS12532</name>
</gene>